<dbReference type="InterPro" id="IPR023717">
    <property type="entry name" value="Pro-tRNA-Synthase_IIa_type1"/>
</dbReference>
<proteinExistence type="inferred from homology"/>
<comment type="domain">
    <text evidence="10">Consists of three domains: the N-terminal catalytic domain, the editing domain and the C-terminal anticodon-binding domain.</text>
</comment>
<feature type="domain" description="Aminoacyl-transfer RNA synthetases class-II family profile" evidence="11">
    <location>
        <begin position="48"/>
        <end position="465"/>
    </location>
</feature>
<dbReference type="GO" id="GO:0005524">
    <property type="term" value="F:ATP binding"/>
    <property type="evidence" value="ECO:0007669"/>
    <property type="project" value="UniProtKB-UniRule"/>
</dbReference>
<sequence length="569" mass="64267">MKQSKCLIPTLRETPSDAETLSHQLLVRAGYIRQVAAGIYVYLPLAQRVLEKIKRVIREELAQIDAVEMAMPSLLPYEPWKESGRASLYGESLYRLTDRNEREIVLGPTHEEPFTTLIKNEITSYKRLPLSLYQIQTKYRDEQRPRFGLIRSREFIMQDGYSFHADEASLDQTYNRYEMAYHAILKRCGIEYRAVVGDNGLMGGRDSKEFLALSGIGEELICYSTESDYVANWKLATSQYIAKKSHETYLELQKVVQDEPLTLEELAQAYETDLQKIVQVSLLLVDEQVIMVLLRGDHSLNETKVKHYLAADHVKVLTAEEAESYLTSETQLRSPIALADSIQLYADQHVQDMANLIVPAAEKQSYYLNANVGRDFQPLAFADFRLVQEGDPSPDGKGTLTFTRGIEVGHIFKLGTKYSEAQEATVVDENGDEQPIIMGCYGLGVSRLLSTIVEQYGNEFGIDWPQEIAPFDVHIIQTSIEDSYQNALSEEVEEMMNQVGYQVLVDDRNERAGVKFADADLIGCPIRLTIGKKAVEGIVEIKIKHTGATVEVRKEEVASTLTILLANQE</sequence>
<dbReference type="InterPro" id="IPR004500">
    <property type="entry name" value="Pro-tRNA-synth_IIa_bac-type"/>
</dbReference>
<dbReference type="SUPFAM" id="SSF55826">
    <property type="entry name" value="YbaK/ProRS associated domain"/>
    <property type="match status" value="1"/>
</dbReference>
<dbReference type="EC" id="6.1.1.15" evidence="10"/>
<dbReference type="InterPro" id="IPR036621">
    <property type="entry name" value="Anticodon-bd_dom_sf"/>
</dbReference>
<dbReference type="Pfam" id="PF00587">
    <property type="entry name" value="tRNA-synt_2b"/>
    <property type="match status" value="1"/>
</dbReference>
<keyword evidence="6 10" id="KW-0067">ATP-binding</keyword>
<evidence type="ECO:0000256" key="8">
    <source>
        <dbReference type="ARBA" id="ARBA00023146"/>
    </source>
</evidence>
<dbReference type="GO" id="GO:0140096">
    <property type="term" value="F:catalytic activity, acting on a protein"/>
    <property type="evidence" value="ECO:0007669"/>
    <property type="project" value="UniProtKB-ARBA"/>
</dbReference>
<dbReference type="PRINTS" id="PR01046">
    <property type="entry name" value="TRNASYNTHPRO"/>
</dbReference>
<comment type="catalytic activity">
    <reaction evidence="9 10">
        <text>tRNA(Pro) + L-proline + ATP = L-prolyl-tRNA(Pro) + AMP + diphosphate</text>
        <dbReference type="Rhea" id="RHEA:14305"/>
        <dbReference type="Rhea" id="RHEA-COMP:9700"/>
        <dbReference type="Rhea" id="RHEA-COMP:9702"/>
        <dbReference type="ChEBI" id="CHEBI:30616"/>
        <dbReference type="ChEBI" id="CHEBI:33019"/>
        <dbReference type="ChEBI" id="CHEBI:60039"/>
        <dbReference type="ChEBI" id="CHEBI:78442"/>
        <dbReference type="ChEBI" id="CHEBI:78532"/>
        <dbReference type="ChEBI" id="CHEBI:456215"/>
        <dbReference type="EC" id="6.1.1.15"/>
    </reaction>
</comment>
<evidence type="ECO:0000313" key="13">
    <source>
        <dbReference type="Proteomes" id="UP000286288"/>
    </source>
</evidence>
<dbReference type="RefSeq" id="WP_151195664.1">
    <property type="nucleotide sequence ID" value="NZ_JAAMSJ010000007.1"/>
</dbReference>
<dbReference type="NCBIfam" id="NF006625">
    <property type="entry name" value="PRK09194.1"/>
    <property type="match status" value="1"/>
</dbReference>
<dbReference type="PANTHER" id="PTHR42753">
    <property type="entry name" value="MITOCHONDRIAL RIBOSOME PROTEIN L39/PROLYL-TRNA LIGASE FAMILY MEMBER"/>
    <property type="match status" value="1"/>
</dbReference>
<dbReference type="InterPro" id="IPR004154">
    <property type="entry name" value="Anticodon-bd"/>
</dbReference>
<dbReference type="InterPro" id="IPR007214">
    <property type="entry name" value="YbaK/aa-tRNA-synth-assoc-dom"/>
</dbReference>
<dbReference type="PANTHER" id="PTHR42753:SF2">
    <property type="entry name" value="PROLINE--TRNA LIGASE"/>
    <property type="match status" value="1"/>
</dbReference>
<evidence type="ECO:0000259" key="11">
    <source>
        <dbReference type="PROSITE" id="PS50862"/>
    </source>
</evidence>
<keyword evidence="4 10" id="KW-0436">Ligase</keyword>
<evidence type="ECO:0000256" key="1">
    <source>
        <dbReference type="ARBA" id="ARBA00004496"/>
    </source>
</evidence>
<keyword evidence="8 10" id="KW-0030">Aminoacyl-tRNA synthetase</keyword>
<evidence type="ECO:0000313" key="12">
    <source>
        <dbReference type="EMBL" id="RHK06546.1"/>
    </source>
</evidence>
<dbReference type="FunFam" id="3.40.50.800:FF:000011">
    <property type="entry name" value="Proline--tRNA ligase"/>
    <property type="match status" value="1"/>
</dbReference>
<dbReference type="HAMAP" id="MF_01569">
    <property type="entry name" value="Pro_tRNA_synth_type1"/>
    <property type="match status" value="1"/>
</dbReference>
<dbReference type="GO" id="GO:0016740">
    <property type="term" value="F:transferase activity"/>
    <property type="evidence" value="ECO:0007669"/>
    <property type="project" value="UniProtKB-ARBA"/>
</dbReference>
<name>A0A415ETD6_ENTCA</name>
<keyword evidence="7 10" id="KW-0648">Protein biosynthesis</keyword>
<dbReference type="InterPro" id="IPR045864">
    <property type="entry name" value="aa-tRNA-synth_II/BPL/LPL"/>
</dbReference>
<evidence type="ECO:0000256" key="6">
    <source>
        <dbReference type="ARBA" id="ARBA00022840"/>
    </source>
</evidence>
<organism evidence="12 13">
    <name type="scientific">Enterococcus casseliflavus</name>
    <name type="common">Enterococcus flavescens</name>
    <dbReference type="NCBI Taxonomy" id="37734"/>
    <lineage>
        <taxon>Bacteria</taxon>
        <taxon>Bacillati</taxon>
        <taxon>Bacillota</taxon>
        <taxon>Bacilli</taxon>
        <taxon>Lactobacillales</taxon>
        <taxon>Enterococcaceae</taxon>
        <taxon>Enterococcus</taxon>
    </lineage>
</organism>
<dbReference type="CDD" id="cd00861">
    <property type="entry name" value="ProRS_anticodon_short"/>
    <property type="match status" value="1"/>
</dbReference>
<dbReference type="Gene3D" id="3.40.50.800">
    <property type="entry name" value="Anticodon-binding domain"/>
    <property type="match status" value="1"/>
</dbReference>
<dbReference type="InterPro" id="IPR050062">
    <property type="entry name" value="Pro-tRNA_synthetase"/>
</dbReference>
<dbReference type="Pfam" id="PF04073">
    <property type="entry name" value="tRNA_edit"/>
    <property type="match status" value="1"/>
</dbReference>
<evidence type="ECO:0000256" key="5">
    <source>
        <dbReference type="ARBA" id="ARBA00022741"/>
    </source>
</evidence>
<evidence type="ECO:0000256" key="3">
    <source>
        <dbReference type="ARBA" id="ARBA00022490"/>
    </source>
</evidence>
<dbReference type="EMBL" id="QRMZ01000009">
    <property type="protein sequence ID" value="RHK06546.1"/>
    <property type="molecule type" value="Genomic_DNA"/>
</dbReference>
<keyword evidence="3 10" id="KW-0963">Cytoplasm</keyword>
<dbReference type="AlphaFoldDB" id="A0A415ETD6"/>
<dbReference type="NCBIfam" id="TIGR00409">
    <property type="entry name" value="proS_fam_II"/>
    <property type="match status" value="1"/>
</dbReference>
<evidence type="ECO:0000256" key="4">
    <source>
        <dbReference type="ARBA" id="ARBA00022598"/>
    </source>
</evidence>
<dbReference type="InterPro" id="IPR002316">
    <property type="entry name" value="Pro-tRNA-ligase_IIa"/>
</dbReference>
<comment type="subcellular location">
    <subcellularLocation>
        <location evidence="1 10">Cytoplasm</location>
    </subcellularLocation>
</comment>
<evidence type="ECO:0000256" key="7">
    <source>
        <dbReference type="ARBA" id="ARBA00022917"/>
    </source>
</evidence>
<comment type="caution">
    <text evidence="12">The sequence shown here is derived from an EMBL/GenBank/DDBJ whole genome shotgun (WGS) entry which is preliminary data.</text>
</comment>
<protein>
    <recommendedName>
        <fullName evidence="10">Proline--tRNA ligase</fullName>
        <ecNumber evidence="10">6.1.1.15</ecNumber>
    </recommendedName>
    <alternativeName>
        <fullName evidence="10">Prolyl-tRNA synthetase</fullName>
        <shortName evidence="10">ProRS</shortName>
    </alternativeName>
</protein>
<comment type="similarity">
    <text evidence="10">Belongs to the class-II aminoacyl-tRNA synthetase family. ProS type 1 subfamily.</text>
</comment>
<evidence type="ECO:0000256" key="10">
    <source>
        <dbReference type="HAMAP-Rule" id="MF_01569"/>
    </source>
</evidence>
<dbReference type="Pfam" id="PF03129">
    <property type="entry name" value="HGTP_anticodon"/>
    <property type="match status" value="1"/>
</dbReference>
<comment type="function">
    <text evidence="10">Catalyzes the attachment of proline to tRNA(Pro) in a two-step reaction: proline is first activated by ATP to form Pro-AMP and then transferred to the acceptor end of tRNA(Pro). As ProRS can inadvertently accommodate and process non-cognate amino acids such as alanine and cysteine, to avoid such errors it has two additional distinct editing activities against alanine. One activity is designated as 'pretransfer' editing and involves the tRNA(Pro)-independent hydrolysis of activated Ala-AMP. The other activity is designated 'posttransfer' editing and involves deacylation of mischarged Ala-tRNA(Pro). The misacylated Cys-tRNA(Pro) is not edited by ProRS.</text>
</comment>
<dbReference type="InterPro" id="IPR033730">
    <property type="entry name" value="ProRS_core_prok"/>
</dbReference>
<comment type="subunit">
    <text evidence="2 10">Homodimer.</text>
</comment>
<gene>
    <name evidence="10" type="primary">proS</name>
    <name evidence="12" type="ORF">DW084_08300</name>
</gene>
<dbReference type="SUPFAM" id="SSF55681">
    <property type="entry name" value="Class II aaRS and biotin synthetases"/>
    <property type="match status" value="1"/>
</dbReference>
<evidence type="ECO:0000256" key="2">
    <source>
        <dbReference type="ARBA" id="ARBA00011738"/>
    </source>
</evidence>
<dbReference type="GO" id="GO:0006433">
    <property type="term" value="P:prolyl-tRNA aminoacylation"/>
    <property type="evidence" value="ECO:0007669"/>
    <property type="project" value="UniProtKB-UniRule"/>
</dbReference>
<dbReference type="CDD" id="cd00779">
    <property type="entry name" value="ProRS_core_prok"/>
    <property type="match status" value="1"/>
</dbReference>
<dbReference type="InterPro" id="IPR002314">
    <property type="entry name" value="aa-tRNA-synt_IIb"/>
</dbReference>
<dbReference type="GO" id="GO:0005829">
    <property type="term" value="C:cytosol"/>
    <property type="evidence" value="ECO:0007669"/>
    <property type="project" value="TreeGrafter"/>
</dbReference>
<evidence type="ECO:0000256" key="9">
    <source>
        <dbReference type="ARBA" id="ARBA00047671"/>
    </source>
</evidence>
<dbReference type="GO" id="GO:0004827">
    <property type="term" value="F:proline-tRNA ligase activity"/>
    <property type="evidence" value="ECO:0007669"/>
    <property type="project" value="UniProtKB-UniRule"/>
</dbReference>
<dbReference type="SUPFAM" id="SSF52954">
    <property type="entry name" value="Class II aaRS ABD-related"/>
    <property type="match status" value="1"/>
</dbReference>
<dbReference type="InterPro" id="IPR006195">
    <property type="entry name" value="aa-tRNA-synth_II"/>
</dbReference>
<dbReference type="InterPro" id="IPR044140">
    <property type="entry name" value="ProRS_anticodon_short"/>
</dbReference>
<dbReference type="Gene3D" id="3.30.930.10">
    <property type="entry name" value="Bira Bifunctional Protein, Domain 2"/>
    <property type="match status" value="2"/>
</dbReference>
<dbReference type="PROSITE" id="PS50862">
    <property type="entry name" value="AA_TRNA_LIGASE_II"/>
    <property type="match status" value="1"/>
</dbReference>
<dbReference type="InterPro" id="IPR036754">
    <property type="entry name" value="YbaK/aa-tRNA-synt-asso_dom_sf"/>
</dbReference>
<keyword evidence="5 10" id="KW-0547">Nucleotide-binding</keyword>
<dbReference type="Proteomes" id="UP000286288">
    <property type="component" value="Unassembled WGS sequence"/>
</dbReference>
<reference evidence="12 13" key="1">
    <citation type="submission" date="2018-08" db="EMBL/GenBank/DDBJ databases">
        <title>A genome reference for cultivated species of the human gut microbiota.</title>
        <authorList>
            <person name="Zou Y."/>
            <person name="Xue W."/>
            <person name="Luo G."/>
        </authorList>
    </citation>
    <scope>NUCLEOTIDE SEQUENCE [LARGE SCALE GENOMIC DNA]</scope>
    <source>
        <strain evidence="12 13">AF48-16</strain>
    </source>
</reference>
<accession>A0A415ETD6</accession>
<dbReference type="GO" id="GO:0002161">
    <property type="term" value="F:aminoacyl-tRNA deacylase activity"/>
    <property type="evidence" value="ECO:0007669"/>
    <property type="project" value="InterPro"/>
</dbReference>